<keyword evidence="2" id="KW-1185">Reference proteome</keyword>
<dbReference type="EMBL" id="KN833685">
    <property type="protein sequence ID" value="KIK31280.1"/>
    <property type="molecule type" value="Genomic_DNA"/>
</dbReference>
<dbReference type="AlphaFoldDB" id="A0A0C9Z153"/>
<reference evidence="1 2" key="1">
    <citation type="submission" date="2014-04" db="EMBL/GenBank/DDBJ databases">
        <authorList>
            <consortium name="DOE Joint Genome Institute"/>
            <person name="Kuo A."/>
            <person name="Kohler A."/>
            <person name="Costa M.D."/>
            <person name="Nagy L.G."/>
            <person name="Floudas D."/>
            <person name="Copeland A."/>
            <person name="Barry K.W."/>
            <person name="Cichocki N."/>
            <person name="Veneault-Fourrey C."/>
            <person name="LaButti K."/>
            <person name="Lindquist E.A."/>
            <person name="Lipzen A."/>
            <person name="Lundell T."/>
            <person name="Morin E."/>
            <person name="Murat C."/>
            <person name="Sun H."/>
            <person name="Tunlid A."/>
            <person name="Henrissat B."/>
            <person name="Grigoriev I.V."/>
            <person name="Hibbett D.S."/>
            <person name="Martin F."/>
            <person name="Nordberg H.P."/>
            <person name="Cantor M.N."/>
            <person name="Hua S.X."/>
        </authorList>
    </citation>
    <scope>NUCLEOTIDE SEQUENCE [LARGE SCALE GENOMIC DNA]</scope>
    <source>
        <strain evidence="1 2">441</strain>
    </source>
</reference>
<gene>
    <name evidence="1" type="ORF">PISMIDRAFT_63795</name>
</gene>
<dbReference type="STRING" id="765257.A0A0C9Z153"/>
<feature type="non-terminal residue" evidence="1">
    <location>
        <position position="60"/>
    </location>
</feature>
<dbReference type="HOGENOM" id="CLU_197737_0_0_1"/>
<feature type="non-terminal residue" evidence="1">
    <location>
        <position position="1"/>
    </location>
</feature>
<reference evidence="2" key="2">
    <citation type="submission" date="2015-01" db="EMBL/GenBank/DDBJ databases">
        <title>Evolutionary Origins and Diversification of the Mycorrhizal Mutualists.</title>
        <authorList>
            <consortium name="DOE Joint Genome Institute"/>
            <consortium name="Mycorrhizal Genomics Consortium"/>
            <person name="Kohler A."/>
            <person name="Kuo A."/>
            <person name="Nagy L.G."/>
            <person name="Floudas D."/>
            <person name="Copeland A."/>
            <person name="Barry K.W."/>
            <person name="Cichocki N."/>
            <person name="Veneault-Fourrey C."/>
            <person name="LaButti K."/>
            <person name="Lindquist E.A."/>
            <person name="Lipzen A."/>
            <person name="Lundell T."/>
            <person name="Morin E."/>
            <person name="Murat C."/>
            <person name="Riley R."/>
            <person name="Ohm R."/>
            <person name="Sun H."/>
            <person name="Tunlid A."/>
            <person name="Henrissat B."/>
            <person name="Grigoriev I.V."/>
            <person name="Hibbett D.S."/>
            <person name="Martin F."/>
        </authorList>
    </citation>
    <scope>NUCLEOTIDE SEQUENCE [LARGE SCALE GENOMIC DNA]</scope>
    <source>
        <strain evidence="2">441</strain>
    </source>
</reference>
<protein>
    <submittedName>
        <fullName evidence="1">Uncharacterized protein</fullName>
    </submittedName>
</protein>
<proteinExistence type="predicted"/>
<sequence length="60" mass="7195">LVQLEEEYYEYHSSMTYRWQELIQCNENLLSHLKNVVRDHDRSISAKTCPASILPREPLF</sequence>
<name>A0A0C9Z153_9AGAM</name>
<organism evidence="1 2">
    <name type="scientific">Pisolithus microcarpus 441</name>
    <dbReference type="NCBI Taxonomy" id="765257"/>
    <lineage>
        <taxon>Eukaryota</taxon>
        <taxon>Fungi</taxon>
        <taxon>Dikarya</taxon>
        <taxon>Basidiomycota</taxon>
        <taxon>Agaricomycotina</taxon>
        <taxon>Agaricomycetes</taxon>
        <taxon>Agaricomycetidae</taxon>
        <taxon>Boletales</taxon>
        <taxon>Sclerodermatineae</taxon>
        <taxon>Pisolithaceae</taxon>
        <taxon>Pisolithus</taxon>
    </lineage>
</organism>
<evidence type="ECO:0000313" key="1">
    <source>
        <dbReference type="EMBL" id="KIK31280.1"/>
    </source>
</evidence>
<accession>A0A0C9Z153</accession>
<dbReference type="Proteomes" id="UP000054018">
    <property type="component" value="Unassembled WGS sequence"/>
</dbReference>
<evidence type="ECO:0000313" key="2">
    <source>
        <dbReference type="Proteomes" id="UP000054018"/>
    </source>
</evidence>
<dbReference type="OrthoDB" id="3270368at2759"/>